<accession>A0A7Z0SD21</accession>
<evidence type="ECO:0000313" key="1">
    <source>
        <dbReference type="EMBL" id="NYT47153.1"/>
    </source>
</evidence>
<name>A0A7Z0SD21_9GAMM</name>
<comment type="caution">
    <text evidence="1">The sequence shown here is derived from an EMBL/GenBank/DDBJ whole genome shotgun (WGS) entry which is preliminary data.</text>
</comment>
<evidence type="ECO:0008006" key="3">
    <source>
        <dbReference type="Google" id="ProtNLM"/>
    </source>
</evidence>
<sequence>MDPEPCFHFGRTPPCAEAMIKAGVARVVVAMQDPNPLVAAKGPDILKSGYSRRGVL</sequence>
<dbReference type="GO" id="GO:0003824">
    <property type="term" value="F:catalytic activity"/>
    <property type="evidence" value="ECO:0007669"/>
    <property type="project" value="InterPro"/>
</dbReference>
<evidence type="ECO:0000313" key="2">
    <source>
        <dbReference type="Proteomes" id="UP000537890"/>
    </source>
</evidence>
<dbReference type="InterPro" id="IPR016193">
    <property type="entry name" value="Cytidine_deaminase-like"/>
</dbReference>
<feature type="non-terminal residue" evidence="1">
    <location>
        <position position="56"/>
    </location>
</feature>
<dbReference type="SUPFAM" id="SSF53927">
    <property type="entry name" value="Cytidine deaminase-like"/>
    <property type="match status" value="1"/>
</dbReference>
<gene>
    <name evidence="1" type="ORF">H0A75_05750</name>
</gene>
<dbReference type="AlphaFoldDB" id="A0A7Z0SD21"/>
<reference evidence="1 2" key="1">
    <citation type="submission" date="2020-05" db="EMBL/GenBank/DDBJ databases">
        <title>Horizontal transmission and recombination maintain forever young bacterial symbiont genomes.</title>
        <authorList>
            <person name="Russell S.L."/>
            <person name="Pepper-Tunick E."/>
            <person name="Svedberg J."/>
            <person name="Byrne A."/>
            <person name="Ruelas Castillo J."/>
            <person name="Vollmers C."/>
            <person name="Beinart R.A."/>
            <person name="Corbett-Detig R."/>
        </authorList>
    </citation>
    <scope>NUCLEOTIDE SEQUENCE [LARGE SCALE GENOMIC DNA]</scope>
    <source>
        <strain evidence="1">4727-3</strain>
    </source>
</reference>
<dbReference type="Gene3D" id="3.40.140.10">
    <property type="entry name" value="Cytidine Deaminase, domain 2"/>
    <property type="match status" value="1"/>
</dbReference>
<organism evidence="1 2">
    <name type="scientific">Candidatus Methanofishera endochildressiae</name>
    <dbReference type="NCBI Taxonomy" id="2738884"/>
    <lineage>
        <taxon>Bacteria</taxon>
        <taxon>Pseudomonadati</taxon>
        <taxon>Pseudomonadota</taxon>
        <taxon>Gammaproteobacteria</taxon>
        <taxon>Candidatus Methanofishera</taxon>
    </lineage>
</organism>
<dbReference type="Proteomes" id="UP000537890">
    <property type="component" value="Unassembled WGS sequence"/>
</dbReference>
<dbReference type="EMBL" id="JACCHS010000093">
    <property type="protein sequence ID" value="NYT47153.1"/>
    <property type="molecule type" value="Genomic_DNA"/>
</dbReference>
<protein>
    <recommendedName>
        <fullName evidence="3">CMP/dCMP-type deaminase domain-containing protein</fullName>
    </recommendedName>
</protein>
<proteinExistence type="predicted"/>